<organism evidence="4 5">
    <name type="scientific">Sinorhizobium medicae</name>
    <dbReference type="NCBI Taxonomy" id="110321"/>
    <lineage>
        <taxon>Bacteria</taxon>
        <taxon>Pseudomonadati</taxon>
        <taxon>Pseudomonadota</taxon>
        <taxon>Alphaproteobacteria</taxon>
        <taxon>Hyphomicrobiales</taxon>
        <taxon>Rhizobiaceae</taxon>
        <taxon>Sinorhizobium/Ensifer group</taxon>
        <taxon>Sinorhizobium</taxon>
    </lineage>
</organism>
<dbReference type="Proteomes" id="UP000507954">
    <property type="component" value="Unassembled WGS sequence"/>
</dbReference>
<dbReference type="SUPFAM" id="SSF55785">
    <property type="entry name" value="PYP-like sensor domain (PAS domain)"/>
    <property type="match status" value="1"/>
</dbReference>
<dbReference type="SMART" id="SM00091">
    <property type="entry name" value="PAS"/>
    <property type="match status" value="1"/>
</dbReference>
<evidence type="ECO:0000259" key="3">
    <source>
        <dbReference type="PROSITE" id="PS50887"/>
    </source>
</evidence>
<dbReference type="InterPro" id="IPR029787">
    <property type="entry name" value="Nucleotide_cyclase"/>
</dbReference>
<evidence type="ECO:0000313" key="5">
    <source>
        <dbReference type="Proteomes" id="UP000507954"/>
    </source>
</evidence>
<dbReference type="Pfam" id="PF00990">
    <property type="entry name" value="GGDEF"/>
    <property type="match status" value="1"/>
</dbReference>
<dbReference type="InterPro" id="IPR035965">
    <property type="entry name" value="PAS-like_dom_sf"/>
</dbReference>
<feature type="domain" description="GGDEF" evidence="3">
    <location>
        <begin position="370"/>
        <end position="503"/>
    </location>
</feature>
<feature type="transmembrane region" description="Helical" evidence="1">
    <location>
        <begin position="48"/>
        <end position="66"/>
    </location>
</feature>
<dbReference type="PANTHER" id="PTHR44757">
    <property type="entry name" value="DIGUANYLATE CYCLASE DGCP"/>
    <property type="match status" value="1"/>
</dbReference>
<feature type="domain" description="EAL" evidence="2">
    <location>
        <begin position="512"/>
        <end position="763"/>
    </location>
</feature>
<evidence type="ECO:0000313" key="4">
    <source>
        <dbReference type="EMBL" id="VTZ61991.1"/>
    </source>
</evidence>
<dbReference type="RefSeq" id="WP_018209380.1">
    <property type="nucleotide sequence ID" value="NZ_CABFNB010000098.1"/>
</dbReference>
<keyword evidence="1" id="KW-0472">Membrane</keyword>
<dbReference type="CDD" id="cd01948">
    <property type="entry name" value="EAL"/>
    <property type="match status" value="1"/>
</dbReference>
<dbReference type="InterPro" id="IPR035919">
    <property type="entry name" value="EAL_sf"/>
</dbReference>
<proteinExistence type="predicted"/>
<accession>A0A508WWP8</accession>
<feature type="transmembrane region" description="Helical" evidence="1">
    <location>
        <begin position="91"/>
        <end position="111"/>
    </location>
</feature>
<dbReference type="InterPro" id="IPR052155">
    <property type="entry name" value="Biofilm_reg_signaling"/>
</dbReference>
<dbReference type="EMBL" id="CABFNB010000098">
    <property type="protein sequence ID" value="VTZ61991.1"/>
    <property type="molecule type" value="Genomic_DNA"/>
</dbReference>
<dbReference type="InterPro" id="IPR001633">
    <property type="entry name" value="EAL_dom"/>
</dbReference>
<dbReference type="InterPro" id="IPR000160">
    <property type="entry name" value="GGDEF_dom"/>
</dbReference>
<reference evidence="4 5" key="1">
    <citation type="submission" date="2019-06" db="EMBL/GenBank/DDBJ databases">
        <authorList>
            <person name="Le Quere A."/>
            <person name="Colella S."/>
        </authorList>
    </citation>
    <scope>NUCLEOTIDE SEQUENCE [LARGE SCALE GENOMIC DNA]</scope>
    <source>
        <strain evidence="4">EmedicaeMD41</strain>
    </source>
</reference>
<evidence type="ECO:0000259" key="2">
    <source>
        <dbReference type="PROSITE" id="PS50883"/>
    </source>
</evidence>
<dbReference type="Gene3D" id="3.20.20.450">
    <property type="entry name" value="EAL domain"/>
    <property type="match status" value="1"/>
</dbReference>
<gene>
    <name evidence="4" type="ORF">EMEDMD4_320017</name>
</gene>
<dbReference type="Gene3D" id="3.30.450.20">
    <property type="entry name" value="PAS domain"/>
    <property type="match status" value="1"/>
</dbReference>
<keyword evidence="1" id="KW-1133">Transmembrane helix</keyword>
<dbReference type="SUPFAM" id="SSF55073">
    <property type="entry name" value="Nucleotide cyclase"/>
    <property type="match status" value="1"/>
</dbReference>
<dbReference type="AlphaFoldDB" id="A0A508WWP8"/>
<evidence type="ECO:0000256" key="1">
    <source>
        <dbReference type="SAM" id="Phobius"/>
    </source>
</evidence>
<dbReference type="InterPro" id="IPR043128">
    <property type="entry name" value="Rev_trsase/Diguanyl_cyclase"/>
</dbReference>
<dbReference type="SMART" id="SM00267">
    <property type="entry name" value="GGDEF"/>
    <property type="match status" value="1"/>
</dbReference>
<name>A0A508WWP8_9HYPH</name>
<dbReference type="Gene3D" id="3.30.70.270">
    <property type="match status" value="1"/>
</dbReference>
<feature type="transmembrane region" description="Helical" evidence="1">
    <location>
        <begin position="117"/>
        <end position="135"/>
    </location>
</feature>
<dbReference type="Pfam" id="PF00563">
    <property type="entry name" value="EAL"/>
    <property type="match status" value="1"/>
</dbReference>
<dbReference type="Pfam" id="PF12860">
    <property type="entry name" value="PAS_7"/>
    <property type="match status" value="1"/>
</dbReference>
<dbReference type="PANTHER" id="PTHR44757:SF2">
    <property type="entry name" value="BIOFILM ARCHITECTURE MAINTENANCE PROTEIN MBAA"/>
    <property type="match status" value="1"/>
</dbReference>
<dbReference type="SMART" id="SM00052">
    <property type="entry name" value="EAL"/>
    <property type="match status" value="1"/>
</dbReference>
<dbReference type="SUPFAM" id="SSF141868">
    <property type="entry name" value="EAL domain-like"/>
    <property type="match status" value="1"/>
</dbReference>
<protein>
    <submittedName>
        <fullName evidence="4">Diguanylate cyclase/phosphodiesterase with PAS/PAC sensor(S)</fullName>
    </submittedName>
</protein>
<feature type="transmembrane region" description="Helical" evidence="1">
    <location>
        <begin position="21"/>
        <end position="42"/>
    </location>
</feature>
<dbReference type="PROSITE" id="PS50883">
    <property type="entry name" value="EAL"/>
    <property type="match status" value="1"/>
</dbReference>
<dbReference type="CDD" id="cd01949">
    <property type="entry name" value="GGDEF"/>
    <property type="match status" value="1"/>
</dbReference>
<sequence>MRNEQGPLPTDIYLSFVSSLYHNRGMLVIGMLLHVATFLLVFLKTSDAFYLACIVAILFLWVLRNLDMMRFNRSDLSDADDAAVRRWENRYIAGGVAVALTCGAACAYAIAVTRDSFAQLACISVTLASLSPLVGRNFGSERAVLLLSSAACLPMMIAALSLGDPFMAALAFLILPFILSTRMMANNVRSFLSEKVLSARNDNLLSAEQIGTIASQFETALNSMTRGLFMLDRHSRVAVVNERAAELLRLGDKAELKGMPIDDVLERGARGMALDAEKSEYIATQLHLLIAGRRSRTLISIAEDLFLEFAAYPRENGEVVLILEDMTAHVLAERQILYMARFDMLTGLPSRNHFAELVHDAMGVDAAPDRDVGFLLLDVAEFRHVNDTRGHIAGDKLLKAIAVRLKSLAAAETIAARLMGDEFLVFFPNLPGRSDLKERICGLHAELQGTYVADGLRFEMAIDGGFVLVNASDFRFEELQIKADLALSEAKKRGHGGCAAFEEAMEARYLDRQKLKVDLREAVAGRALDLAYQPMFTPDGSRVESCEALARWIHPERGSVPPPVFIQLAEELGLVTELTRLVVAQACRDCLSWPPEVVVSVNLSVLDLRGDEIVGVLTGILKETGLAPDRLHLEITESCLMADPARVQKVLHQLRAGGMTIAIDDFGTGYSSLSYLDSLPVSVIKIDRSFVHDIDEDSRHFKLLLGIVNLARALELKIVAEGVETPKQLQLLRERNCADLIQGFVFAAPMPASAVAALCTHTSQARAASVGSPSADFHENSSQPKSLG</sequence>
<keyword evidence="1" id="KW-0812">Transmembrane</keyword>
<dbReference type="NCBIfam" id="TIGR00254">
    <property type="entry name" value="GGDEF"/>
    <property type="match status" value="1"/>
</dbReference>
<dbReference type="InterPro" id="IPR000014">
    <property type="entry name" value="PAS"/>
</dbReference>
<dbReference type="PROSITE" id="PS50887">
    <property type="entry name" value="GGDEF"/>
    <property type="match status" value="1"/>
</dbReference>